<feature type="compositionally biased region" description="Low complexity" evidence="1">
    <location>
        <begin position="174"/>
        <end position="186"/>
    </location>
</feature>
<accession>A0AAN7MRH9</accession>
<feature type="region of interest" description="Disordered" evidence="1">
    <location>
        <begin position="174"/>
        <end position="220"/>
    </location>
</feature>
<sequence length="273" mass="28664">MTMTARWLGTRTFPRPSRTPGRGAPSPPSRARSASACGTWPSSGTSSSSCWACWPWPWGCGGCWPRARCGGSGWPRWAPTPCCSSCWRGWGPAPSPWPAAWAPSAPAPACCASSWGPCSPSGGWRCWGGCCCWRHDTGCGTPCGTPCSSASCATRRSPTCGSWWTRCSGACGAAASAPTATGRPTRISTAVPRERRRAASPPPAAWTPGRTAPSPTPSAPLGSCAWGTWRPAPSCTWGVAWHSSAPGSAARRAASWPARPCWCWLRPPACSWR</sequence>
<evidence type="ECO:0000256" key="1">
    <source>
        <dbReference type="SAM" id="MobiDB-lite"/>
    </source>
</evidence>
<comment type="caution">
    <text evidence="2">The sequence shown here is derived from an EMBL/GenBank/DDBJ whole genome shotgun (WGS) entry which is preliminary data.</text>
</comment>
<dbReference type="AlphaFoldDB" id="A0AAN7MRH9"/>
<dbReference type="EMBL" id="JAUNZN010000016">
    <property type="protein sequence ID" value="KAK4812070.1"/>
    <property type="molecule type" value="Genomic_DNA"/>
</dbReference>
<evidence type="ECO:0000313" key="3">
    <source>
        <dbReference type="Proteomes" id="UP001333110"/>
    </source>
</evidence>
<organism evidence="2 3">
    <name type="scientific">Mycteria americana</name>
    <name type="common">Wood stork</name>
    <dbReference type="NCBI Taxonomy" id="33587"/>
    <lineage>
        <taxon>Eukaryota</taxon>
        <taxon>Metazoa</taxon>
        <taxon>Chordata</taxon>
        <taxon>Craniata</taxon>
        <taxon>Vertebrata</taxon>
        <taxon>Euteleostomi</taxon>
        <taxon>Archelosauria</taxon>
        <taxon>Archosauria</taxon>
        <taxon>Dinosauria</taxon>
        <taxon>Saurischia</taxon>
        <taxon>Theropoda</taxon>
        <taxon>Coelurosauria</taxon>
        <taxon>Aves</taxon>
        <taxon>Neognathae</taxon>
        <taxon>Neoaves</taxon>
        <taxon>Aequornithes</taxon>
        <taxon>Ciconiiformes</taxon>
        <taxon>Ciconiidae</taxon>
        <taxon>Mycteria</taxon>
    </lineage>
</organism>
<evidence type="ECO:0000313" key="2">
    <source>
        <dbReference type="EMBL" id="KAK4812070.1"/>
    </source>
</evidence>
<dbReference type="Proteomes" id="UP001333110">
    <property type="component" value="Unassembled WGS sequence"/>
</dbReference>
<feature type="region of interest" description="Disordered" evidence="1">
    <location>
        <begin position="1"/>
        <end position="37"/>
    </location>
</feature>
<proteinExistence type="predicted"/>
<protein>
    <submittedName>
        <fullName evidence="2">Uncharacterized protein</fullName>
    </submittedName>
</protein>
<keyword evidence="3" id="KW-1185">Reference proteome</keyword>
<feature type="compositionally biased region" description="Low complexity" evidence="1">
    <location>
        <begin position="14"/>
        <end position="37"/>
    </location>
</feature>
<gene>
    <name evidence="2" type="ORF">QYF61_026902</name>
</gene>
<reference evidence="2 3" key="1">
    <citation type="journal article" date="2023" name="J. Hered.">
        <title>Chromosome-level genome of the wood stork (Mycteria americana) provides insight into avian chromosome evolution.</title>
        <authorList>
            <person name="Flamio R. Jr."/>
            <person name="Ramstad K.M."/>
        </authorList>
    </citation>
    <scope>NUCLEOTIDE SEQUENCE [LARGE SCALE GENOMIC DNA]</scope>
    <source>
        <strain evidence="2">JAX WOST 10</strain>
    </source>
</reference>
<name>A0AAN7MRH9_MYCAM</name>